<dbReference type="GO" id="GO:0032580">
    <property type="term" value="C:Golgi cisterna membrane"/>
    <property type="evidence" value="ECO:0007669"/>
    <property type="project" value="UniProtKB-SubCell"/>
</dbReference>
<dbReference type="FunFam" id="3.40.50.11660:FF:000004">
    <property type="entry name" value="Glycoprotein 3-alpha-L-fucosyltransferase A"/>
    <property type="match status" value="1"/>
</dbReference>
<dbReference type="PANTHER" id="PTHR48438">
    <property type="entry name" value="ALPHA-(1,3)-FUCOSYLTRANSFERASE C-RELATED"/>
    <property type="match status" value="1"/>
</dbReference>
<keyword evidence="7" id="KW-0472">Membrane</keyword>
<dbReference type="InterPro" id="IPR001503">
    <property type="entry name" value="Glyco_trans_10"/>
</dbReference>
<dbReference type="Proteomes" id="UP000678393">
    <property type="component" value="Unassembled WGS sequence"/>
</dbReference>
<dbReference type="Gene3D" id="3.40.50.11660">
    <property type="entry name" value="Glycosyl transferase family 10, C-terminal domain"/>
    <property type="match status" value="1"/>
</dbReference>
<evidence type="ECO:0000313" key="10">
    <source>
        <dbReference type="Proteomes" id="UP000678393"/>
    </source>
</evidence>
<comment type="similarity">
    <text evidence="3 7">Belongs to the glycosyltransferase 10 family.</text>
</comment>
<keyword evidence="7" id="KW-0812">Transmembrane</keyword>
<sequence>PYGPWRSAFNWTFNYRTDSDIFAPNNRLAWRNRTDLLPDSVYLEIAKNKTRSVAWFVSHCATQSKREIYVKEMKKYIDVDIYGNCGMRSCKRAEESQCETKLTLTYKFYLSFENSLCKDYITEKFFRNIKYRSHIIPVVRGGFDYSKYIPIGAFINTANFSSAKDLSLYLKELGQDHVRYARMLKEKDKLTTLNYKFDWCDICEKVHTDNRAKVIPDIKEWSHKDACYAPTDISKSR</sequence>
<keyword evidence="6 7" id="KW-0333">Golgi apparatus</keyword>
<dbReference type="GO" id="GO:0008417">
    <property type="term" value="F:fucosyltransferase activity"/>
    <property type="evidence" value="ECO:0007669"/>
    <property type="project" value="InterPro"/>
</dbReference>
<keyword evidence="4 7" id="KW-0328">Glycosyltransferase</keyword>
<name>A0A8S3YEN3_9EUPU</name>
<evidence type="ECO:0000256" key="7">
    <source>
        <dbReference type="RuleBase" id="RU003832"/>
    </source>
</evidence>
<evidence type="ECO:0000259" key="8">
    <source>
        <dbReference type="Pfam" id="PF00852"/>
    </source>
</evidence>
<evidence type="ECO:0000256" key="2">
    <source>
        <dbReference type="ARBA" id="ARBA00004922"/>
    </source>
</evidence>
<proteinExistence type="inferred from homology"/>
<dbReference type="EMBL" id="CAJHNH020000058">
    <property type="protein sequence ID" value="CAG5114954.1"/>
    <property type="molecule type" value="Genomic_DNA"/>
</dbReference>
<dbReference type="InterPro" id="IPR038577">
    <property type="entry name" value="GT10-like_C_sf"/>
</dbReference>
<evidence type="ECO:0000256" key="1">
    <source>
        <dbReference type="ARBA" id="ARBA00004323"/>
    </source>
</evidence>
<feature type="non-terminal residue" evidence="9">
    <location>
        <position position="1"/>
    </location>
</feature>
<comment type="caution">
    <text evidence="9">The sequence shown here is derived from an EMBL/GenBank/DDBJ whole genome shotgun (WGS) entry which is preliminary data.</text>
</comment>
<comment type="subcellular location">
    <subcellularLocation>
        <location evidence="1">Golgi apparatus membrane</location>
        <topology evidence="1">Single-pass type II membrane protein</topology>
    </subcellularLocation>
    <subcellularLocation>
        <location evidence="7">Golgi apparatus</location>
        <location evidence="7">Golgi stack membrane</location>
        <topology evidence="7">Single-pass type II membrane protein</topology>
    </subcellularLocation>
</comment>
<organism evidence="9 10">
    <name type="scientific">Candidula unifasciata</name>
    <dbReference type="NCBI Taxonomy" id="100452"/>
    <lineage>
        <taxon>Eukaryota</taxon>
        <taxon>Metazoa</taxon>
        <taxon>Spiralia</taxon>
        <taxon>Lophotrochozoa</taxon>
        <taxon>Mollusca</taxon>
        <taxon>Gastropoda</taxon>
        <taxon>Heterobranchia</taxon>
        <taxon>Euthyneura</taxon>
        <taxon>Panpulmonata</taxon>
        <taxon>Eupulmonata</taxon>
        <taxon>Stylommatophora</taxon>
        <taxon>Helicina</taxon>
        <taxon>Helicoidea</taxon>
        <taxon>Geomitridae</taxon>
        <taxon>Candidula</taxon>
    </lineage>
</organism>
<gene>
    <name evidence="9" type="ORF">CUNI_LOCUS512</name>
</gene>
<evidence type="ECO:0000256" key="5">
    <source>
        <dbReference type="ARBA" id="ARBA00022679"/>
    </source>
</evidence>
<evidence type="ECO:0000256" key="4">
    <source>
        <dbReference type="ARBA" id="ARBA00022676"/>
    </source>
</evidence>
<keyword evidence="5 7" id="KW-0808">Transferase</keyword>
<evidence type="ECO:0000313" key="9">
    <source>
        <dbReference type="EMBL" id="CAG5114954.1"/>
    </source>
</evidence>
<dbReference type="EC" id="2.4.1.-" evidence="7"/>
<accession>A0A8S3YEN3</accession>
<keyword evidence="10" id="KW-1185">Reference proteome</keyword>
<feature type="domain" description="Fucosyltransferase C-terminal" evidence="8">
    <location>
        <begin position="47"/>
        <end position="221"/>
    </location>
</feature>
<dbReference type="Pfam" id="PF00852">
    <property type="entry name" value="Glyco_transf_10"/>
    <property type="match status" value="1"/>
</dbReference>
<dbReference type="OrthoDB" id="6140949at2759"/>
<dbReference type="AlphaFoldDB" id="A0A8S3YEN3"/>
<comment type="pathway">
    <text evidence="2">Protein modification; protein glycosylation.</text>
</comment>
<dbReference type="GO" id="GO:0000139">
    <property type="term" value="C:Golgi membrane"/>
    <property type="evidence" value="ECO:0007669"/>
    <property type="project" value="UniProtKB-SubCell"/>
</dbReference>
<dbReference type="InterPro" id="IPR055270">
    <property type="entry name" value="Glyco_tran_10_C"/>
</dbReference>
<dbReference type="PANTHER" id="PTHR48438:SF1">
    <property type="entry name" value="ALPHA-(1,3)-FUCOSYLTRANSFERASE C-RELATED"/>
    <property type="match status" value="1"/>
</dbReference>
<reference evidence="9" key="1">
    <citation type="submission" date="2021-04" db="EMBL/GenBank/DDBJ databases">
        <authorList>
            <consortium name="Molecular Ecology Group"/>
        </authorList>
    </citation>
    <scope>NUCLEOTIDE SEQUENCE</scope>
</reference>
<dbReference type="SUPFAM" id="SSF53756">
    <property type="entry name" value="UDP-Glycosyltransferase/glycogen phosphorylase"/>
    <property type="match status" value="1"/>
</dbReference>
<protein>
    <recommendedName>
        <fullName evidence="7">Fucosyltransferase</fullName>
        <ecNumber evidence="7">2.4.1.-</ecNumber>
    </recommendedName>
</protein>
<evidence type="ECO:0000256" key="3">
    <source>
        <dbReference type="ARBA" id="ARBA00008919"/>
    </source>
</evidence>
<evidence type="ECO:0000256" key="6">
    <source>
        <dbReference type="ARBA" id="ARBA00023034"/>
    </source>
</evidence>